<dbReference type="SMART" id="SM00400">
    <property type="entry name" value="ZnF_CHCC"/>
    <property type="match status" value="1"/>
</dbReference>
<dbReference type="InterPro" id="IPR019475">
    <property type="entry name" value="DNA_primase_DnaB-bd"/>
</dbReference>
<dbReference type="STRING" id="887144.BJF91_19380"/>
<dbReference type="Pfam" id="PF13662">
    <property type="entry name" value="Toprim_4"/>
    <property type="match status" value="1"/>
</dbReference>
<dbReference type="Pfam" id="PF10410">
    <property type="entry name" value="DnaB_bind"/>
    <property type="match status" value="1"/>
</dbReference>
<evidence type="ECO:0000256" key="10">
    <source>
        <dbReference type="ARBA" id="ARBA00023125"/>
    </source>
</evidence>
<keyword evidence="20" id="KW-1185">Reference proteome</keyword>
<dbReference type="GO" id="GO:0003677">
    <property type="term" value="F:DNA binding"/>
    <property type="evidence" value="ECO:0007669"/>
    <property type="project" value="UniProtKB-KW"/>
</dbReference>
<evidence type="ECO:0000256" key="8">
    <source>
        <dbReference type="ARBA" id="ARBA00022833"/>
    </source>
</evidence>
<dbReference type="Gene3D" id="3.90.580.10">
    <property type="entry name" value="Zinc finger, CHC2-type domain"/>
    <property type="match status" value="1"/>
</dbReference>
<evidence type="ECO:0000313" key="21">
    <source>
        <dbReference type="Proteomes" id="UP000544107"/>
    </source>
</evidence>
<name>A0A1Q9A5K4_9HYPH</name>
<keyword evidence="9" id="KW-0460">Magnesium</keyword>
<feature type="coiled-coil region" evidence="15">
    <location>
        <begin position="609"/>
        <end position="636"/>
    </location>
</feature>
<comment type="subunit">
    <text evidence="12">Monomer. Interacts with DnaB.</text>
</comment>
<evidence type="ECO:0000256" key="4">
    <source>
        <dbReference type="ARBA" id="ARBA00022695"/>
    </source>
</evidence>
<dbReference type="GO" id="GO:0006269">
    <property type="term" value="P:DNA replication, synthesis of primer"/>
    <property type="evidence" value="ECO:0007669"/>
    <property type="project" value="UniProtKB-UniRule"/>
</dbReference>
<keyword evidence="4 12" id="KW-0548">Nucleotidyltransferase</keyword>
<dbReference type="PANTHER" id="PTHR30313:SF2">
    <property type="entry name" value="DNA PRIMASE"/>
    <property type="match status" value="1"/>
</dbReference>
<keyword evidence="15" id="KW-0175">Coiled coil</keyword>
<dbReference type="FunFam" id="3.40.1360.10:FF:000002">
    <property type="entry name" value="DNA primase"/>
    <property type="match status" value="1"/>
</dbReference>
<dbReference type="RefSeq" id="WP_075615635.1">
    <property type="nucleotide sequence ID" value="NZ_JACIED010000001.1"/>
</dbReference>
<dbReference type="SUPFAM" id="SSF57783">
    <property type="entry name" value="Zinc beta-ribbon"/>
    <property type="match status" value="1"/>
</dbReference>
<evidence type="ECO:0000256" key="1">
    <source>
        <dbReference type="ARBA" id="ARBA00022478"/>
    </source>
</evidence>
<feature type="zinc finger region" description="CHC2-type" evidence="12 14">
    <location>
        <begin position="43"/>
        <end position="67"/>
    </location>
</feature>
<evidence type="ECO:0000256" key="13">
    <source>
        <dbReference type="PIRNR" id="PIRNR002811"/>
    </source>
</evidence>
<comment type="similarity">
    <text evidence="12 13">Belongs to the DnaG primase family.</text>
</comment>
<evidence type="ECO:0000256" key="12">
    <source>
        <dbReference type="HAMAP-Rule" id="MF_00974"/>
    </source>
</evidence>
<dbReference type="PROSITE" id="PS50880">
    <property type="entry name" value="TOPRIM"/>
    <property type="match status" value="1"/>
</dbReference>
<accession>A0A1Q9A5K4</accession>
<dbReference type="NCBIfam" id="TIGR01391">
    <property type="entry name" value="dnaG"/>
    <property type="match status" value="1"/>
</dbReference>
<dbReference type="InterPro" id="IPR013264">
    <property type="entry name" value="DNAG_N"/>
</dbReference>
<dbReference type="Proteomes" id="UP000544107">
    <property type="component" value="Unassembled WGS sequence"/>
</dbReference>
<keyword evidence="3 12" id="KW-0808">Transferase</keyword>
<dbReference type="InterPro" id="IPR006171">
    <property type="entry name" value="TOPRIM_dom"/>
</dbReference>
<keyword evidence="11 12" id="KW-0804">Transcription</keyword>
<dbReference type="EMBL" id="JACIED010000001">
    <property type="protein sequence ID" value="MBB4006262.1"/>
    <property type="molecule type" value="Genomic_DNA"/>
</dbReference>
<dbReference type="SUPFAM" id="SSF56731">
    <property type="entry name" value="DNA primase core"/>
    <property type="match status" value="1"/>
</dbReference>
<dbReference type="InterPro" id="IPR030846">
    <property type="entry name" value="DnaG_bac"/>
</dbReference>
<dbReference type="GO" id="GO:0005737">
    <property type="term" value="C:cytoplasm"/>
    <property type="evidence" value="ECO:0007669"/>
    <property type="project" value="TreeGrafter"/>
</dbReference>
<dbReference type="Gene3D" id="3.90.980.10">
    <property type="entry name" value="DNA primase, catalytic core, N-terminal domain"/>
    <property type="match status" value="1"/>
</dbReference>
<dbReference type="Pfam" id="PF08275">
    <property type="entry name" value="DNAG_N"/>
    <property type="match status" value="1"/>
</dbReference>
<feature type="region of interest" description="Disordered" evidence="16">
    <location>
        <begin position="429"/>
        <end position="488"/>
    </location>
</feature>
<dbReference type="HAMAP" id="MF_00974">
    <property type="entry name" value="DNA_primase_DnaG"/>
    <property type="match status" value="1"/>
</dbReference>
<keyword evidence="8 12" id="KW-0862">Zinc</keyword>
<dbReference type="CDD" id="cd03364">
    <property type="entry name" value="TOPRIM_DnaG_primases"/>
    <property type="match status" value="1"/>
</dbReference>
<comment type="domain">
    <text evidence="12">Contains an N-terminal zinc-binding domain, a central core domain that contains the primase activity, and a C-terminal DnaB-binding domain.</text>
</comment>
<evidence type="ECO:0000256" key="2">
    <source>
        <dbReference type="ARBA" id="ARBA00022515"/>
    </source>
</evidence>
<gene>
    <name evidence="12" type="primary">dnaG</name>
    <name evidence="19" type="ORF">BJF91_19380</name>
    <name evidence="18" type="ORF">GGQ71_000498</name>
</gene>
<dbReference type="GO" id="GO:1990077">
    <property type="term" value="C:primosome complex"/>
    <property type="evidence" value="ECO:0007669"/>
    <property type="project" value="UniProtKB-KW"/>
</dbReference>
<keyword evidence="2 12" id="KW-0639">Primosome</keyword>
<evidence type="ECO:0000313" key="18">
    <source>
        <dbReference type="EMBL" id="MBB4006262.1"/>
    </source>
</evidence>
<feature type="domain" description="Toprim" evidence="17">
    <location>
        <begin position="265"/>
        <end position="347"/>
    </location>
</feature>
<keyword evidence="7 12" id="KW-0863">Zinc-finger</keyword>
<proteinExistence type="inferred from homology"/>
<evidence type="ECO:0000313" key="20">
    <source>
        <dbReference type="Proteomes" id="UP000185598"/>
    </source>
</evidence>
<dbReference type="Gene3D" id="3.40.1360.10">
    <property type="match status" value="1"/>
</dbReference>
<reference evidence="19 20" key="1">
    <citation type="submission" date="2016-09" db="EMBL/GenBank/DDBJ databases">
        <title>Rhizobium oryziradicis sp. nov., isolated from the root of rice.</title>
        <authorList>
            <person name="Zhao J."/>
            <person name="Zhang X."/>
        </authorList>
    </citation>
    <scope>NUCLEOTIDE SEQUENCE [LARGE SCALE GENOMIC DNA]</scope>
    <source>
        <strain evidence="19 20">14971</strain>
    </source>
</reference>
<dbReference type="Proteomes" id="UP000185598">
    <property type="component" value="Unassembled WGS sequence"/>
</dbReference>
<dbReference type="GO" id="GO:0008270">
    <property type="term" value="F:zinc ion binding"/>
    <property type="evidence" value="ECO:0007669"/>
    <property type="project" value="UniProtKB-UniRule"/>
</dbReference>
<dbReference type="AlphaFoldDB" id="A0A1Q9A5K4"/>
<protein>
    <recommendedName>
        <fullName evidence="12 13">DNA primase</fullName>
        <ecNumber evidence="12">2.7.7.101</ecNumber>
    </recommendedName>
</protein>
<keyword evidence="5 12" id="KW-0235">DNA replication</keyword>
<keyword evidence="1 12" id="KW-0240">DNA-directed RNA polymerase</keyword>
<evidence type="ECO:0000256" key="11">
    <source>
        <dbReference type="ARBA" id="ARBA00023163"/>
    </source>
</evidence>
<dbReference type="GO" id="GO:0003899">
    <property type="term" value="F:DNA-directed RNA polymerase activity"/>
    <property type="evidence" value="ECO:0007669"/>
    <property type="project" value="UniProtKB-UniRule"/>
</dbReference>
<feature type="compositionally biased region" description="Gly residues" evidence="16">
    <location>
        <begin position="434"/>
        <end position="457"/>
    </location>
</feature>
<dbReference type="Pfam" id="PF01807">
    <property type="entry name" value="Zn_ribbon_DnaG"/>
    <property type="match status" value="1"/>
</dbReference>
<dbReference type="SMART" id="SM00493">
    <property type="entry name" value="TOPRIM"/>
    <property type="match status" value="1"/>
</dbReference>
<dbReference type="EMBL" id="MKIN01000022">
    <property type="protein sequence ID" value="OLP49846.1"/>
    <property type="molecule type" value="Genomic_DNA"/>
</dbReference>
<organism evidence="19 20">
    <name type="scientific">Allorhizobium taibaishanense</name>
    <dbReference type="NCBI Taxonomy" id="887144"/>
    <lineage>
        <taxon>Bacteria</taxon>
        <taxon>Pseudomonadati</taxon>
        <taxon>Pseudomonadota</taxon>
        <taxon>Alphaproteobacteria</taxon>
        <taxon>Hyphomicrobiales</taxon>
        <taxon>Rhizobiaceae</taxon>
        <taxon>Rhizobium/Agrobacterium group</taxon>
        <taxon>Allorhizobium</taxon>
    </lineage>
</organism>
<keyword evidence="6 12" id="KW-0479">Metal-binding</keyword>
<dbReference type="InterPro" id="IPR050219">
    <property type="entry name" value="DnaG_primase"/>
</dbReference>
<evidence type="ECO:0000256" key="16">
    <source>
        <dbReference type="SAM" id="MobiDB-lite"/>
    </source>
</evidence>
<evidence type="ECO:0000256" key="6">
    <source>
        <dbReference type="ARBA" id="ARBA00022723"/>
    </source>
</evidence>
<dbReference type="EC" id="2.7.7.101" evidence="12"/>
<dbReference type="OrthoDB" id="9803773at2"/>
<dbReference type="InterPro" id="IPR006295">
    <property type="entry name" value="DNA_primase_DnaG"/>
</dbReference>
<dbReference type="InterPro" id="IPR037068">
    <property type="entry name" value="DNA_primase_core_N_sf"/>
</dbReference>
<reference evidence="18 21" key="2">
    <citation type="submission" date="2020-08" db="EMBL/GenBank/DDBJ databases">
        <title>Genomic Encyclopedia of Type Strains, Phase IV (KMG-IV): sequencing the most valuable type-strain genomes for metagenomic binning, comparative biology and taxonomic classification.</title>
        <authorList>
            <person name="Goeker M."/>
        </authorList>
    </citation>
    <scope>NUCLEOTIDE SEQUENCE [LARGE SCALE GENOMIC DNA]</scope>
    <source>
        <strain evidence="18 21">DSM 100021</strain>
    </source>
</reference>
<evidence type="ECO:0000259" key="17">
    <source>
        <dbReference type="PROSITE" id="PS50880"/>
    </source>
</evidence>
<dbReference type="InterPro" id="IPR002694">
    <property type="entry name" value="Znf_CHC2"/>
</dbReference>
<evidence type="ECO:0000256" key="14">
    <source>
        <dbReference type="PIRSR" id="PIRSR002811-1"/>
    </source>
</evidence>
<evidence type="ECO:0000256" key="15">
    <source>
        <dbReference type="SAM" id="Coils"/>
    </source>
</evidence>
<sequence length="685" mass="75627">MRFSNDFLDEIRDRVPISAVIGARVPWDRKKTNVARGDYWACCPFHGEKSPSFHCEDRKGRYHCFGCGVSGDHFRFLTDLEGLSFPEAVERIADMAGIAMPKVDAREVERDRARTGLQDVMELATLFFQDQLQSAQGAKARAYLRERGLSGRTIETFRLGYAPESRNALKEHLAGKGVPKDQIEACGLVVHGPDIPVSYDRFRDRIMFPILSSRDKVIAFGGRAMSPDAPAKYLNSNETELFHKGSVLYNFSRARRALQGADGATTIIAVEGYMDVIALHQAGIDNAVAPLGTALTENQLDLMWKIVPQPVLCFDGDGAGQRAAFRAVDLALPHLKPGRSVRFAMLPDGKDPDDLVKQDGRAPFDRVLGEARSLDEMVWLRETGQGRFDTPEQRAELEARLKQIVNGIADENVRRHYQQNVRDRLYGFFQGRGRSSGQGQGNGRSGRGNFEGGGGGFADQRSGSNRFGSGAGGRGGGQRTNGQAGAAMAVSDRLARSGMISRNHDQPTLRETVLALTIVNHPQLLQEDYDEISCIDFDSRDLQRLWPAVLTAVAETGAQLTREELEQRLATGGFDGLIKALDQQIRNARLWTATTVAALEDARECYVQALSLYKRAKALRRQKAELEREMAEAVEAGDAERHDSAMGMLREVQLEIVRMENQEAIIDGFGVMSGRVKGPAYGHNS</sequence>
<dbReference type="PIRSF" id="PIRSF002811">
    <property type="entry name" value="DnaG"/>
    <property type="match status" value="1"/>
</dbReference>
<evidence type="ECO:0000256" key="5">
    <source>
        <dbReference type="ARBA" id="ARBA00022705"/>
    </source>
</evidence>
<keyword evidence="10 12" id="KW-0238">DNA-binding</keyword>
<dbReference type="PANTHER" id="PTHR30313">
    <property type="entry name" value="DNA PRIMASE"/>
    <property type="match status" value="1"/>
</dbReference>
<comment type="catalytic activity">
    <reaction evidence="12">
        <text>ssDNA + n NTP = ssDNA/pppN(pN)n-1 hybrid + (n-1) diphosphate.</text>
        <dbReference type="EC" id="2.7.7.101"/>
    </reaction>
</comment>
<comment type="cofactor">
    <cofactor evidence="12 13 14">
        <name>Zn(2+)</name>
        <dbReference type="ChEBI" id="CHEBI:29105"/>
    </cofactor>
    <text evidence="12 13 14">Binds 1 zinc ion per monomer.</text>
</comment>
<evidence type="ECO:0000256" key="7">
    <source>
        <dbReference type="ARBA" id="ARBA00022771"/>
    </source>
</evidence>
<dbReference type="GO" id="GO:0000428">
    <property type="term" value="C:DNA-directed RNA polymerase complex"/>
    <property type="evidence" value="ECO:0007669"/>
    <property type="project" value="UniProtKB-KW"/>
</dbReference>
<dbReference type="InterPro" id="IPR036977">
    <property type="entry name" value="DNA_primase_Znf_CHC2"/>
</dbReference>
<evidence type="ECO:0000256" key="3">
    <source>
        <dbReference type="ARBA" id="ARBA00022679"/>
    </source>
</evidence>
<comment type="function">
    <text evidence="12 13">RNA polymerase that catalyzes the synthesis of short RNA molecules used as primers for DNA polymerase during DNA replication.</text>
</comment>
<evidence type="ECO:0000256" key="9">
    <source>
        <dbReference type="ARBA" id="ARBA00022842"/>
    </source>
</evidence>
<feature type="compositionally biased region" description="Gly residues" evidence="16">
    <location>
        <begin position="469"/>
        <end position="479"/>
    </location>
</feature>
<evidence type="ECO:0000313" key="19">
    <source>
        <dbReference type="EMBL" id="OLP49846.1"/>
    </source>
</evidence>
<comment type="caution">
    <text evidence="19">The sequence shown here is derived from an EMBL/GenBank/DDBJ whole genome shotgun (WGS) entry which is preliminary data.</text>
</comment>
<dbReference type="InterPro" id="IPR034151">
    <property type="entry name" value="TOPRIM_DnaG_bac"/>
</dbReference>